<keyword evidence="4" id="KW-0238">DNA-binding</keyword>
<dbReference type="Proteomes" id="UP000016088">
    <property type="component" value="Unassembled WGS sequence"/>
</dbReference>
<dbReference type="GO" id="GO:0000122">
    <property type="term" value="P:negative regulation of transcription by RNA polymerase II"/>
    <property type="evidence" value="ECO:0007669"/>
    <property type="project" value="EnsemblFungi"/>
</dbReference>
<dbReference type="Pfam" id="PF00172">
    <property type="entry name" value="Zn_clus"/>
    <property type="match status" value="1"/>
</dbReference>
<keyword evidence="6" id="KW-0539">Nucleus</keyword>
<feature type="domain" description="Zn(2)-C6 fungal-type" evidence="8">
    <location>
        <begin position="210"/>
        <end position="238"/>
    </location>
</feature>
<dbReference type="Gene3D" id="4.10.240.10">
    <property type="entry name" value="Zn(2)-C6 fungal-type DNA-binding domain"/>
    <property type="match status" value="1"/>
</dbReference>
<dbReference type="OrthoDB" id="3598904at2759"/>
<dbReference type="CDD" id="cd00067">
    <property type="entry name" value="GAL4"/>
    <property type="match status" value="1"/>
</dbReference>
<dbReference type="InterPro" id="IPR001138">
    <property type="entry name" value="Zn2Cys6_DnaBD"/>
</dbReference>
<feature type="compositionally biased region" description="Polar residues" evidence="7">
    <location>
        <begin position="83"/>
        <end position="102"/>
    </location>
</feature>
<evidence type="ECO:0000256" key="1">
    <source>
        <dbReference type="ARBA" id="ARBA00022723"/>
    </source>
</evidence>
<dbReference type="eggNOG" id="ENOG502QT9U">
    <property type="taxonomic scope" value="Eukaryota"/>
</dbReference>
<name>S9PTL9_SCHOY</name>
<feature type="region of interest" description="Disordered" evidence="7">
    <location>
        <begin position="82"/>
        <end position="209"/>
    </location>
</feature>
<dbReference type="PANTHER" id="PTHR36206">
    <property type="entry name" value="ASPERCRYPTIN BIOSYNTHESIS CLUSTER-SPECIFIC TRANSCRIPTION REGULATOR ATNN-RELATED"/>
    <property type="match status" value="1"/>
</dbReference>
<evidence type="ECO:0000256" key="7">
    <source>
        <dbReference type="SAM" id="MobiDB-lite"/>
    </source>
</evidence>
<feature type="compositionally biased region" description="Low complexity" evidence="7">
    <location>
        <begin position="103"/>
        <end position="115"/>
    </location>
</feature>
<evidence type="ECO:0000256" key="4">
    <source>
        <dbReference type="ARBA" id="ARBA00023125"/>
    </source>
</evidence>
<feature type="compositionally biased region" description="Polar residues" evidence="7">
    <location>
        <begin position="145"/>
        <end position="169"/>
    </location>
</feature>
<organism evidence="9 10">
    <name type="scientific">Schizosaccharomyces octosporus (strain yFS286)</name>
    <name type="common">Fission yeast</name>
    <name type="synonym">Octosporomyces octosporus</name>
    <dbReference type="NCBI Taxonomy" id="483514"/>
    <lineage>
        <taxon>Eukaryota</taxon>
        <taxon>Fungi</taxon>
        <taxon>Dikarya</taxon>
        <taxon>Ascomycota</taxon>
        <taxon>Taphrinomycotina</taxon>
        <taxon>Schizosaccharomycetes</taxon>
        <taxon>Schizosaccharomycetales</taxon>
        <taxon>Schizosaccharomycetaceae</taxon>
        <taxon>Schizosaccharomyces</taxon>
    </lineage>
</organism>
<dbReference type="GO" id="GO:0000785">
    <property type="term" value="C:chromatin"/>
    <property type="evidence" value="ECO:0007669"/>
    <property type="project" value="EnsemblFungi"/>
</dbReference>
<gene>
    <name evidence="9" type="ORF">SOCG_00244</name>
</gene>
<dbReference type="EMBL" id="KE503207">
    <property type="protein sequence ID" value="EPX72481.1"/>
    <property type="molecule type" value="Genomic_DNA"/>
</dbReference>
<dbReference type="GO" id="GO:0000981">
    <property type="term" value="F:DNA-binding transcription factor activity, RNA polymerase II-specific"/>
    <property type="evidence" value="ECO:0007669"/>
    <property type="project" value="InterPro"/>
</dbReference>
<evidence type="ECO:0000256" key="2">
    <source>
        <dbReference type="ARBA" id="ARBA00022833"/>
    </source>
</evidence>
<dbReference type="GO" id="GO:0005634">
    <property type="term" value="C:nucleus"/>
    <property type="evidence" value="ECO:0007669"/>
    <property type="project" value="EnsemblFungi"/>
</dbReference>
<feature type="compositionally biased region" description="Polar residues" evidence="7">
    <location>
        <begin position="25"/>
        <end position="41"/>
    </location>
</feature>
<reference evidence="9 10" key="1">
    <citation type="journal article" date="2011" name="Science">
        <title>Comparative functional genomics of the fission yeasts.</title>
        <authorList>
            <person name="Rhind N."/>
            <person name="Chen Z."/>
            <person name="Yassour M."/>
            <person name="Thompson D.A."/>
            <person name="Haas B.J."/>
            <person name="Habib N."/>
            <person name="Wapinski I."/>
            <person name="Roy S."/>
            <person name="Lin M.F."/>
            <person name="Heiman D.I."/>
            <person name="Young S.K."/>
            <person name="Furuya K."/>
            <person name="Guo Y."/>
            <person name="Pidoux A."/>
            <person name="Chen H.M."/>
            <person name="Robbertse B."/>
            <person name="Goldberg J.M."/>
            <person name="Aoki K."/>
            <person name="Bayne E.H."/>
            <person name="Berlin A.M."/>
            <person name="Desjardins C.A."/>
            <person name="Dobbs E."/>
            <person name="Dukaj L."/>
            <person name="Fan L."/>
            <person name="FitzGerald M.G."/>
            <person name="French C."/>
            <person name="Gujja S."/>
            <person name="Hansen K."/>
            <person name="Keifenheim D."/>
            <person name="Levin J.Z."/>
            <person name="Mosher R.A."/>
            <person name="Mueller C.A."/>
            <person name="Pfiffner J."/>
            <person name="Priest M."/>
            <person name="Russ C."/>
            <person name="Smialowska A."/>
            <person name="Swoboda P."/>
            <person name="Sykes S.M."/>
            <person name="Vaughn M."/>
            <person name="Vengrova S."/>
            <person name="Yoder R."/>
            <person name="Zeng Q."/>
            <person name="Allshire R."/>
            <person name="Baulcombe D."/>
            <person name="Birren B.W."/>
            <person name="Brown W."/>
            <person name="Ekwall K."/>
            <person name="Kellis M."/>
            <person name="Leatherwood J."/>
            <person name="Levin H."/>
            <person name="Margalit H."/>
            <person name="Martienssen R."/>
            <person name="Nieduszynski C.A."/>
            <person name="Spatafora J.W."/>
            <person name="Friedman N."/>
            <person name="Dalgaard J.Z."/>
            <person name="Baumann P."/>
            <person name="Niki H."/>
            <person name="Regev A."/>
            <person name="Nusbaum C."/>
        </authorList>
    </citation>
    <scope>NUCLEOTIDE SEQUENCE [LARGE SCALE GENOMIC DNA]</scope>
    <source>
        <strain evidence="10">yFS286</strain>
    </source>
</reference>
<keyword evidence="1" id="KW-0479">Metal-binding</keyword>
<evidence type="ECO:0000313" key="9">
    <source>
        <dbReference type="EMBL" id="EPX72481.1"/>
    </source>
</evidence>
<evidence type="ECO:0000313" key="10">
    <source>
        <dbReference type="Proteomes" id="UP000016088"/>
    </source>
</evidence>
<dbReference type="VEuPathDB" id="FungiDB:SOCG_00244"/>
<accession>S9PTL9</accession>
<protein>
    <submittedName>
        <fullName evidence="9">Transcription factor</fullName>
    </submittedName>
</protein>
<dbReference type="GO" id="GO:0008270">
    <property type="term" value="F:zinc ion binding"/>
    <property type="evidence" value="ECO:0007669"/>
    <property type="project" value="InterPro"/>
</dbReference>
<dbReference type="OMA" id="YTHFPRP"/>
<dbReference type="PANTHER" id="PTHR36206:SF17">
    <property type="entry name" value="TRANSCRIPTION FACTOR"/>
    <property type="match status" value="1"/>
</dbReference>
<dbReference type="GO" id="GO:0003677">
    <property type="term" value="F:DNA binding"/>
    <property type="evidence" value="ECO:0007669"/>
    <property type="project" value="UniProtKB-KW"/>
</dbReference>
<dbReference type="AlphaFoldDB" id="S9PTL9"/>
<sequence length="568" mass="61704">MMNNRSSNSPHQHPLADHMHPTAPPSQNQHSSYTPYPTYQQGLPPPMFHVQQHPSMLTQLPPLSATVLAPSLASLPPISSAPNYQQVSSHASSPYLQQHPMLSSSSNPNAPYSNPSFPPPSTAPPAPTTTPHDPSSAYAVPSPNPTSIASPSPNDTLPVSPPLSKNSALNGSLPNTTNTSNGNGKGTSSPPGVSNSSLVKRQARKRTKTGCLTCRKRRIKCDERKPVCYNCIKSKRQCEGYTHFPRPTGALTAARRIPVSSLLSEPAPHGMAGQPTHPTFLYYIQSVAPSLCLWDSCYFPPLSPYSSFSSIYWSSTIPELALRNPNISVALYAFASAKRHLTDDAIAFARQARVTLTNITTTESLLILVLLAVTQLYIPKCDIQLFNFAVDQLVKFDASLMTSPSDEIITYLLRRMFIRQVVLAGIAELPPATTPTAVLDESLFNLGLRSLCHEPGLDSEFTNWYNNCPVDKVDLPRLALLMIHAVFVSPATLAQWVELILQHPDPTPAIHIARACLLAVRSVVNLSELQVKVDKCVKSCEEKQLQASISNFSQDAIQANSSALSIGV</sequence>
<dbReference type="PROSITE" id="PS00463">
    <property type="entry name" value="ZN2_CY6_FUNGAL_1"/>
    <property type="match status" value="1"/>
</dbReference>
<dbReference type="SUPFAM" id="SSF57701">
    <property type="entry name" value="Zn2/Cys6 DNA-binding domain"/>
    <property type="match status" value="1"/>
</dbReference>
<dbReference type="GeneID" id="25029228"/>
<keyword evidence="2" id="KW-0862">Zinc</keyword>
<feature type="compositionally biased region" description="Pro residues" evidence="7">
    <location>
        <begin position="116"/>
        <end position="128"/>
    </location>
</feature>
<proteinExistence type="predicted"/>
<feature type="compositionally biased region" description="Polar residues" evidence="7">
    <location>
        <begin position="1"/>
        <end position="11"/>
    </location>
</feature>
<evidence type="ECO:0000256" key="3">
    <source>
        <dbReference type="ARBA" id="ARBA00023015"/>
    </source>
</evidence>
<keyword evidence="10" id="KW-1185">Reference proteome</keyword>
<dbReference type="RefSeq" id="XP_013018118.1">
    <property type="nucleotide sequence ID" value="XM_013162664.1"/>
</dbReference>
<dbReference type="GO" id="GO:0060257">
    <property type="term" value="P:negative regulation of flocculation"/>
    <property type="evidence" value="ECO:0007669"/>
    <property type="project" value="EnsemblFungi"/>
</dbReference>
<dbReference type="PROSITE" id="PS50048">
    <property type="entry name" value="ZN2_CY6_FUNGAL_2"/>
    <property type="match status" value="1"/>
</dbReference>
<evidence type="ECO:0000256" key="5">
    <source>
        <dbReference type="ARBA" id="ARBA00023163"/>
    </source>
</evidence>
<keyword evidence="5" id="KW-0804">Transcription</keyword>
<feature type="compositionally biased region" description="Low complexity" evidence="7">
    <location>
        <begin position="170"/>
        <end position="192"/>
    </location>
</feature>
<keyword evidence="3" id="KW-0805">Transcription regulation</keyword>
<evidence type="ECO:0000259" key="8">
    <source>
        <dbReference type="PROSITE" id="PS50048"/>
    </source>
</evidence>
<dbReference type="HOGENOM" id="CLU_020035_0_0_1"/>
<dbReference type="GO" id="GO:0036349">
    <property type="term" value="P:galactose-specific flocculation"/>
    <property type="evidence" value="ECO:0007669"/>
    <property type="project" value="EnsemblFungi"/>
</dbReference>
<feature type="region of interest" description="Disordered" evidence="7">
    <location>
        <begin position="1"/>
        <end position="50"/>
    </location>
</feature>
<dbReference type="InterPro" id="IPR036864">
    <property type="entry name" value="Zn2-C6_fun-type_DNA-bd_sf"/>
</dbReference>
<dbReference type="SMART" id="SM00066">
    <property type="entry name" value="GAL4"/>
    <property type="match status" value="1"/>
</dbReference>
<dbReference type="InterPro" id="IPR052360">
    <property type="entry name" value="Transcr_Regulatory_Proteins"/>
</dbReference>
<evidence type="ECO:0000256" key="6">
    <source>
        <dbReference type="ARBA" id="ARBA00023242"/>
    </source>
</evidence>